<protein>
    <recommendedName>
        <fullName evidence="2">phosphomevalonate kinase</fullName>
        <ecNumber evidence="2">2.7.4.2</ecNumber>
    </recommendedName>
</protein>
<dbReference type="Proteomes" id="UP000215144">
    <property type="component" value="Chromosome 1"/>
</dbReference>
<dbReference type="InterPro" id="IPR020568">
    <property type="entry name" value="Ribosomal_Su5_D2-typ_SF"/>
</dbReference>
<gene>
    <name evidence="9" type="primary">mvaK2</name>
    <name evidence="9" type="ORF">SAMEA4504048_01485</name>
</gene>
<evidence type="ECO:0000256" key="3">
    <source>
        <dbReference type="ARBA" id="ARBA00022679"/>
    </source>
</evidence>
<evidence type="ECO:0000259" key="7">
    <source>
        <dbReference type="Pfam" id="PF00288"/>
    </source>
</evidence>
<dbReference type="GO" id="GO:0005524">
    <property type="term" value="F:ATP binding"/>
    <property type="evidence" value="ECO:0007669"/>
    <property type="project" value="UniProtKB-KW"/>
</dbReference>
<dbReference type="SUPFAM" id="SSF55060">
    <property type="entry name" value="GHMP Kinase, C-terminal domain"/>
    <property type="match status" value="1"/>
</dbReference>
<keyword evidence="6" id="KW-0067">ATP-binding</keyword>
<dbReference type="RefSeq" id="WP_095122973.1">
    <property type="nucleotide sequence ID" value="NZ_LT906454.1"/>
</dbReference>
<dbReference type="OrthoDB" id="1522677at2"/>
<comment type="pathway">
    <text evidence="1">Isoprenoid biosynthesis; isopentenyl diphosphate biosynthesis via mevalonate pathway; isopentenyl diphosphate from (R)-mevalonate: step 2/3.</text>
</comment>
<dbReference type="InterPro" id="IPR036554">
    <property type="entry name" value="GHMP_kinase_C_sf"/>
</dbReference>
<dbReference type="EC" id="2.7.4.2" evidence="2"/>
<dbReference type="EMBL" id="LT906454">
    <property type="protein sequence ID" value="SNV42195.1"/>
    <property type="molecule type" value="Genomic_DNA"/>
</dbReference>
<evidence type="ECO:0000256" key="2">
    <source>
        <dbReference type="ARBA" id="ARBA00012958"/>
    </source>
</evidence>
<keyword evidence="5 9" id="KW-0418">Kinase</keyword>
<dbReference type="InterPro" id="IPR013750">
    <property type="entry name" value="GHMP_kinase_C_dom"/>
</dbReference>
<proteinExistence type="predicted"/>
<evidence type="ECO:0000313" key="9">
    <source>
        <dbReference type="EMBL" id="SNV42195.1"/>
    </source>
</evidence>
<feature type="domain" description="GHMP kinase C-terminal" evidence="8">
    <location>
        <begin position="267"/>
        <end position="322"/>
    </location>
</feature>
<dbReference type="NCBIfam" id="TIGR01220">
    <property type="entry name" value="Pmev_kin_Gr_pos"/>
    <property type="match status" value="1"/>
</dbReference>
<dbReference type="InterPro" id="IPR005917">
    <property type="entry name" value="Pmev_kinase_bact"/>
</dbReference>
<accession>A0A239X658</accession>
<dbReference type="Gene3D" id="3.30.70.890">
    <property type="entry name" value="GHMP kinase, C-terminal domain"/>
    <property type="match status" value="1"/>
</dbReference>
<dbReference type="PANTHER" id="PTHR31814">
    <property type="match status" value="1"/>
</dbReference>
<dbReference type="Pfam" id="PF00288">
    <property type="entry name" value="GHMP_kinases_N"/>
    <property type="match status" value="1"/>
</dbReference>
<reference evidence="9 10" key="1">
    <citation type="submission" date="2017-06" db="EMBL/GenBank/DDBJ databases">
        <authorList>
            <consortium name="Pathogen Informatics"/>
        </authorList>
    </citation>
    <scope>NUCLEOTIDE SEQUENCE [LARGE SCALE GENOMIC DNA]</scope>
    <source>
        <strain evidence="9 10">NCTC11291</strain>
    </source>
</reference>
<evidence type="ECO:0000256" key="5">
    <source>
        <dbReference type="ARBA" id="ARBA00022777"/>
    </source>
</evidence>
<dbReference type="Gene3D" id="3.30.230.10">
    <property type="match status" value="1"/>
</dbReference>
<evidence type="ECO:0000259" key="8">
    <source>
        <dbReference type="Pfam" id="PF08544"/>
    </source>
</evidence>
<dbReference type="AlphaFoldDB" id="A0A239X658"/>
<feature type="domain" description="GHMP kinase N-terminal" evidence="7">
    <location>
        <begin position="78"/>
        <end position="158"/>
    </location>
</feature>
<evidence type="ECO:0000256" key="6">
    <source>
        <dbReference type="ARBA" id="ARBA00022840"/>
    </source>
</evidence>
<organism evidence="9 10">
    <name type="scientific">Streptococcus acidominimus</name>
    <dbReference type="NCBI Taxonomy" id="1326"/>
    <lineage>
        <taxon>Bacteria</taxon>
        <taxon>Bacillati</taxon>
        <taxon>Bacillota</taxon>
        <taxon>Bacilli</taxon>
        <taxon>Lactobacillales</taxon>
        <taxon>Streptococcaceae</taxon>
        <taxon>Streptococcus</taxon>
    </lineage>
</organism>
<keyword evidence="3 9" id="KW-0808">Transferase</keyword>
<sequence>MTAITVKTGGKLYIAGEYAVLVPGQTAIIKNIPIYMTAEIKSAKAIELFSDMFTYGVGMSPDTNYQLIQESIRTFATFLDKEVSELAPFSLLITGKMERDGKKFGIGSSGSVTVLVIKALAAFYGISLTKDQLFKLSAYTLLKLGDNGSMGDIACIAYDDLVAYQSFDRQAISDLLSKKSLVAILEMDWGYQIDVLTPSLKTDFLVGWTRQPALSSQMVREINNRLSKDFLMATEKEVTFVKSALQSGDKLVFESALQKVSDLLVSLSPAIYTDKLKLLKEASSDLDVVAKSSGAGGGDCGIAFAFNPDDTVTLKKRWQKAGIEILYQESWV</sequence>
<dbReference type="InterPro" id="IPR006204">
    <property type="entry name" value="GHMP_kinase_N_dom"/>
</dbReference>
<evidence type="ECO:0000256" key="4">
    <source>
        <dbReference type="ARBA" id="ARBA00022741"/>
    </source>
</evidence>
<keyword evidence="4" id="KW-0547">Nucleotide-binding</keyword>
<evidence type="ECO:0000256" key="1">
    <source>
        <dbReference type="ARBA" id="ARBA00005017"/>
    </source>
</evidence>
<evidence type="ECO:0000313" key="10">
    <source>
        <dbReference type="Proteomes" id="UP000215144"/>
    </source>
</evidence>
<dbReference type="KEGG" id="saco:SAME_01485"/>
<dbReference type="Pfam" id="PF08544">
    <property type="entry name" value="GHMP_kinases_C"/>
    <property type="match status" value="1"/>
</dbReference>
<dbReference type="PANTHER" id="PTHR31814:SF2">
    <property type="entry name" value="PHOSPHOMEVALONATE KINASE"/>
    <property type="match status" value="1"/>
</dbReference>
<dbReference type="InterPro" id="IPR014721">
    <property type="entry name" value="Ribsml_uS5_D2-typ_fold_subgr"/>
</dbReference>
<dbReference type="GO" id="GO:0004631">
    <property type="term" value="F:phosphomevalonate kinase activity"/>
    <property type="evidence" value="ECO:0007669"/>
    <property type="project" value="UniProtKB-EC"/>
</dbReference>
<dbReference type="SUPFAM" id="SSF54211">
    <property type="entry name" value="Ribosomal protein S5 domain 2-like"/>
    <property type="match status" value="1"/>
</dbReference>
<name>A0A239X658_STRAI</name>
<dbReference type="InterPro" id="IPR035102">
    <property type="entry name" value="Phosphomevalonate_kinase"/>
</dbReference>